<dbReference type="PANTHER" id="PTHR36309:SF1">
    <property type="entry name" value="RNA-BINDING (RRM_RBD_RNP MOTIFS) FAMILY PROTEIN"/>
    <property type="match status" value="1"/>
</dbReference>
<reference evidence="3" key="2">
    <citation type="submission" date="2023-04" db="EMBL/GenBank/DDBJ databases">
        <authorList>
            <person name="Bruccoleri R.E."/>
            <person name="Oakeley E.J."/>
            <person name="Faust A.-M."/>
            <person name="Dessus-Babus S."/>
            <person name="Altorfer M."/>
            <person name="Burckhardt D."/>
            <person name="Oertli M."/>
            <person name="Naumann U."/>
            <person name="Petersen F."/>
            <person name="Wong J."/>
        </authorList>
    </citation>
    <scope>NUCLEOTIDE SEQUENCE</scope>
    <source>
        <strain evidence="3">GSM-AAB239-AS_SAM_17_03QT</strain>
        <tissue evidence="3">Leaf</tissue>
    </source>
</reference>
<dbReference type="InterPro" id="IPR053316">
    <property type="entry name" value="Epigenetic_reg_gene_expr"/>
</dbReference>
<dbReference type="Pfam" id="PF00076">
    <property type="entry name" value="RRM_1"/>
    <property type="match status" value="1"/>
</dbReference>
<dbReference type="InterPro" id="IPR000504">
    <property type="entry name" value="RRM_dom"/>
</dbReference>
<comment type="caution">
    <text evidence="3">The sequence shown here is derived from an EMBL/GenBank/DDBJ whole genome shotgun (WGS) entry which is preliminary data.</text>
</comment>
<gene>
    <name evidence="3" type="ORF">M6B38_277545</name>
</gene>
<dbReference type="SUPFAM" id="SSF54928">
    <property type="entry name" value="RNA-binding domain, RBD"/>
    <property type="match status" value="1"/>
</dbReference>
<dbReference type="Gene3D" id="3.30.70.330">
    <property type="match status" value="1"/>
</dbReference>
<evidence type="ECO:0000256" key="1">
    <source>
        <dbReference type="PROSITE-ProRule" id="PRU00176"/>
    </source>
</evidence>
<dbReference type="AlphaFoldDB" id="A0AAX6I3P9"/>
<dbReference type="PANTHER" id="PTHR36309">
    <property type="entry name" value="RNA-BINDING (RRM/RBD/RNP MOTIFS) FAMILY PROTEIN"/>
    <property type="match status" value="1"/>
</dbReference>
<sequence>MSTPNEQAMKECARFEKLKKTDFLDSPSPQMKRTTNISPSNEKAKKVYAEFQEKVKKTIFLDNLSPQVTDAVIRTALGQFGEVLSMEFIPNYTIPYPIPNCALVEMENRKQASSVIAMMNEYPFMMTGMPRPVRALPAKAEMFADRPSPPDRNIKVQWLEPSDPKFRMAQKLKALCKQHTAESLQMVKVQLQEEENLAKQQKEILDLNCKKLDLIYKTQQDGSMGRLARHYGMLLKDE</sequence>
<reference evidence="3" key="1">
    <citation type="journal article" date="2023" name="GigaByte">
        <title>Genome assembly of the bearded iris, Iris pallida Lam.</title>
        <authorList>
            <person name="Bruccoleri R.E."/>
            <person name="Oakeley E.J."/>
            <person name="Faust A.M.E."/>
            <person name="Altorfer M."/>
            <person name="Dessus-Babus S."/>
            <person name="Burckhardt D."/>
            <person name="Oertli M."/>
            <person name="Naumann U."/>
            <person name="Petersen F."/>
            <person name="Wong J."/>
        </authorList>
    </citation>
    <scope>NUCLEOTIDE SEQUENCE</scope>
    <source>
        <strain evidence="3">GSM-AAB239-AS_SAM_17_03QT</strain>
    </source>
</reference>
<feature type="domain" description="RRM" evidence="2">
    <location>
        <begin position="57"/>
        <end position="140"/>
    </location>
</feature>
<dbReference type="CDD" id="cd00590">
    <property type="entry name" value="RRM_SF"/>
    <property type="match status" value="1"/>
</dbReference>
<keyword evidence="4" id="KW-1185">Reference proteome</keyword>
<organism evidence="3 4">
    <name type="scientific">Iris pallida</name>
    <name type="common">Sweet iris</name>
    <dbReference type="NCBI Taxonomy" id="29817"/>
    <lineage>
        <taxon>Eukaryota</taxon>
        <taxon>Viridiplantae</taxon>
        <taxon>Streptophyta</taxon>
        <taxon>Embryophyta</taxon>
        <taxon>Tracheophyta</taxon>
        <taxon>Spermatophyta</taxon>
        <taxon>Magnoliopsida</taxon>
        <taxon>Liliopsida</taxon>
        <taxon>Asparagales</taxon>
        <taxon>Iridaceae</taxon>
        <taxon>Iridoideae</taxon>
        <taxon>Irideae</taxon>
        <taxon>Iris</taxon>
    </lineage>
</organism>
<accession>A0AAX6I3P9</accession>
<evidence type="ECO:0000313" key="3">
    <source>
        <dbReference type="EMBL" id="KAJ6847444.1"/>
    </source>
</evidence>
<evidence type="ECO:0000313" key="4">
    <source>
        <dbReference type="Proteomes" id="UP001140949"/>
    </source>
</evidence>
<name>A0AAX6I3P9_IRIPA</name>
<protein>
    <recommendedName>
        <fullName evidence="2">RRM domain-containing protein</fullName>
    </recommendedName>
</protein>
<dbReference type="PROSITE" id="PS50102">
    <property type="entry name" value="RRM"/>
    <property type="match status" value="1"/>
</dbReference>
<dbReference type="GO" id="GO:0003723">
    <property type="term" value="F:RNA binding"/>
    <property type="evidence" value="ECO:0007669"/>
    <property type="project" value="UniProtKB-UniRule"/>
</dbReference>
<keyword evidence="1" id="KW-0694">RNA-binding</keyword>
<dbReference type="InterPro" id="IPR035979">
    <property type="entry name" value="RBD_domain_sf"/>
</dbReference>
<proteinExistence type="predicted"/>
<dbReference type="EMBL" id="JANAVB010005398">
    <property type="protein sequence ID" value="KAJ6847444.1"/>
    <property type="molecule type" value="Genomic_DNA"/>
</dbReference>
<dbReference type="SMART" id="SM00360">
    <property type="entry name" value="RRM"/>
    <property type="match status" value="1"/>
</dbReference>
<dbReference type="Proteomes" id="UP001140949">
    <property type="component" value="Unassembled WGS sequence"/>
</dbReference>
<evidence type="ECO:0000259" key="2">
    <source>
        <dbReference type="PROSITE" id="PS50102"/>
    </source>
</evidence>
<dbReference type="InterPro" id="IPR012677">
    <property type="entry name" value="Nucleotide-bd_a/b_plait_sf"/>
</dbReference>